<dbReference type="SMART" id="SM00448">
    <property type="entry name" value="REC"/>
    <property type="match status" value="1"/>
</dbReference>
<evidence type="ECO:0000313" key="10">
    <source>
        <dbReference type="Proteomes" id="UP000625316"/>
    </source>
</evidence>
<dbReference type="GO" id="GO:0006355">
    <property type="term" value="P:regulation of DNA-templated transcription"/>
    <property type="evidence" value="ECO:0007669"/>
    <property type="project" value="TreeGrafter"/>
</dbReference>
<evidence type="ECO:0000259" key="8">
    <source>
        <dbReference type="PROSITE" id="PS50110"/>
    </source>
</evidence>
<comment type="caution">
    <text evidence="9">The sequence shown here is derived from an EMBL/GenBank/DDBJ whole genome shotgun (WGS) entry which is preliminary data.</text>
</comment>
<sequence length="183" mass="19934">MTSSSQTATVNNQNQKLNELDNVSSNIPRSSQKVLIVDDDPNLRMLLAAALADDGYETIMAQDGVEGLAQCKAVKPDIILLDAVMPQLDGISCCREIQAHYQSNVASQPCPPILMITAMSDTSVIEQAFAAGASDFITKPIHWPILKQRLQRCLENNVLKHQVIAATNEIQHLNIQLAKVTAS</sequence>
<evidence type="ECO:0000256" key="6">
    <source>
        <dbReference type="PROSITE-ProRule" id="PRU00169"/>
    </source>
</evidence>
<keyword evidence="2" id="KW-0902">Two-component regulatory system</keyword>
<feature type="modified residue" description="4-aspartylphosphate" evidence="6">
    <location>
        <position position="82"/>
    </location>
</feature>
<evidence type="ECO:0000256" key="7">
    <source>
        <dbReference type="SAM" id="MobiDB-lite"/>
    </source>
</evidence>
<evidence type="ECO:0000256" key="1">
    <source>
        <dbReference type="ARBA" id="ARBA00022553"/>
    </source>
</evidence>
<feature type="domain" description="Response regulatory" evidence="8">
    <location>
        <begin position="33"/>
        <end position="154"/>
    </location>
</feature>
<evidence type="ECO:0000256" key="2">
    <source>
        <dbReference type="ARBA" id="ARBA00023012"/>
    </source>
</evidence>
<dbReference type="InterPro" id="IPR001789">
    <property type="entry name" value="Sig_transdc_resp-reg_receiver"/>
</dbReference>
<evidence type="ECO:0000313" key="9">
    <source>
        <dbReference type="EMBL" id="MBE9029824.1"/>
    </source>
</evidence>
<dbReference type="InterPro" id="IPR011006">
    <property type="entry name" value="CheY-like_superfamily"/>
</dbReference>
<dbReference type="EMBL" id="JADEXQ010000022">
    <property type="protein sequence ID" value="MBE9029824.1"/>
    <property type="molecule type" value="Genomic_DNA"/>
</dbReference>
<keyword evidence="5" id="KW-0804">Transcription</keyword>
<evidence type="ECO:0000256" key="4">
    <source>
        <dbReference type="ARBA" id="ARBA00023125"/>
    </source>
</evidence>
<dbReference type="CDD" id="cd17574">
    <property type="entry name" value="REC_OmpR"/>
    <property type="match status" value="1"/>
</dbReference>
<dbReference type="Pfam" id="PF00072">
    <property type="entry name" value="Response_reg"/>
    <property type="match status" value="1"/>
</dbReference>
<reference evidence="9" key="1">
    <citation type="submission" date="2020-10" db="EMBL/GenBank/DDBJ databases">
        <authorList>
            <person name="Castelo-Branco R."/>
            <person name="Eusebio N."/>
            <person name="Adriana R."/>
            <person name="Vieira A."/>
            <person name="Brugerolle De Fraissinette N."/>
            <person name="Rezende De Castro R."/>
            <person name="Schneider M.P."/>
            <person name="Vasconcelos V."/>
            <person name="Leao P.N."/>
        </authorList>
    </citation>
    <scope>NUCLEOTIDE SEQUENCE</scope>
    <source>
        <strain evidence="9">LEGE 11480</strain>
    </source>
</reference>
<evidence type="ECO:0000256" key="3">
    <source>
        <dbReference type="ARBA" id="ARBA00023015"/>
    </source>
</evidence>
<organism evidence="9 10">
    <name type="scientific">Romeriopsis navalis LEGE 11480</name>
    <dbReference type="NCBI Taxonomy" id="2777977"/>
    <lineage>
        <taxon>Bacteria</taxon>
        <taxon>Bacillati</taxon>
        <taxon>Cyanobacteriota</taxon>
        <taxon>Cyanophyceae</taxon>
        <taxon>Leptolyngbyales</taxon>
        <taxon>Leptolyngbyaceae</taxon>
        <taxon>Romeriopsis</taxon>
        <taxon>Romeriopsis navalis</taxon>
    </lineage>
</organism>
<dbReference type="InterPro" id="IPR039420">
    <property type="entry name" value="WalR-like"/>
</dbReference>
<dbReference type="GO" id="GO:0005829">
    <property type="term" value="C:cytosol"/>
    <property type="evidence" value="ECO:0007669"/>
    <property type="project" value="TreeGrafter"/>
</dbReference>
<dbReference type="Proteomes" id="UP000625316">
    <property type="component" value="Unassembled WGS sequence"/>
</dbReference>
<accession>A0A928Z2R7</accession>
<proteinExistence type="predicted"/>
<dbReference type="RefSeq" id="WP_264324641.1">
    <property type="nucleotide sequence ID" value="NZ_JADEXQ010000022.1"/>
</dbReference>
<name>A0A928Z2R7_9CYAN</name>
<dbReference type="PANTHER" id="PTHR48111">
    <property type="entry name" value="REGULATOR OF RPOS"/>
    <property type="match status" value="1"/>
</dbReference>
<keyword evidence="10" id="KW-1185">Reference proteome</keyword>
<gene>
    <name evidence="9" type="ORF">IQ266_08795</name>
</gene>
<dbReference type="GO" id="GO:0000156">
    <property type="term" value="F:phosphorelay response regulator activity"/>
    <property type="evidence" value="ECO:0007669"/>
    <property type="project" value="TreeGrafter"/>
</dbReference>
<evidence type="ECO:0000256" key="5">
    <source>
        <dbReference type="ARBA" id="ARBA00023163"/>
    </source>
</evidence>
<dbReference type="GO" id="GO:0000976">
    <property type="term" value="F:transcription cis-regulatory region binding"/>
    <property type="evidence" value="ECO:0007669"/>
    <property type="project" value="TreeGrafter"/>
</dbReference>
<keyword evidence="1 6" id="KW-0597">Phosphoprotein</keyword>
<dbReference type="GO" id="GO:0032993">
    <property type="term" value="C:protein-DNA complex"/>
    <property type="evidence" value="ECO:0007669"/>
    <property type="project" value="TreeGrafter"/>
</dbReference>
<keyword evidence="4" id="KW-0238">DNA-binding</keyword>
<keyword evidence="3" id="KW-0805">Transcription regulation</keyword>
<feature type="region of interest" description="Disordered" evidence="7">
    <location>
        <begin position="1"/>
        <end position="23"/>
    </location>
</feature>
<dbReference type="SUPFAM" id="SSF52172">
    <property type="entry name" value="CheY-like"/>
    <property type="match status" value="1"/>
</dbReference>
<protein>
    <submittedName>
        <fullName evidence="9">Response regulator</fullName>
    </submittedName>
</protein>
<dbReference type="Gene3D" id="3.40.50.2300">
    <property type="match status" value="1"/>
</dbReference>
<dbReference type="AlphaFoldDB" id="A0A928Z2R7"/>
<dbReference type="PANTHER" id="PTHR48111:SF1">
    <property type="entry name" value="TWO-COMPONENT RESPONSE REGULATOR ORR33"/>
    <property type="match status" value="1"/>
</dbReference>
<dbReference type="PROSITE" id="PS50110">
    <property type="entry name" value="RESPONSE_REGULATORY"/>
    <property type="match status" value="1"/>
</dbReference>